<comment type="caution">
    <text evidence="7">The sequence shown here is derived from an EMBL/GenBank/DDBJ whole genome shotgun (WGS) entry which is preliminary data.</text>
</comment>
<dbReference type="Proteomes" id="UP000295247">
    <property type="component" value="Unassembled WGS sequence"/>
</dbReference>
<dbReference type="EMBL" id="SMDC01000005">
    <property type="protein sequence ID" value="TCW35954.1"/>
    <property type="molecule type" value="Genomic_DNA"/>
</dbReference>
<evidence type="ECO:0000259" key="6">
    <source>
        <dbReference type="Pfam" id="PF02656"/>
    </source>
</evidence>
<dbReference type="Pfam" id="PF02656">
    <property type="entry name" value="DUF202"/>
    <property type="match status" value="1"/>
</dbReference>
<evidence type="ECO:0000256" key="5">
    <source>
        <dbReference type="SAM" id="Phobius"/>
    </source>
</evidence>
<keyword evidence="2 5" id="KW-0812">Transmembrane</keyword>
<comment type="subcellular location">
    <subcellularLocation>
        <location evidence="1">Endomembrane system</location>
        <topology evidence="1">Multi-pass membrane protein</topology>
    </subcellularLocation>
</comment>
<gene>
    <name evidence="7" type="ORF">EDC29_105128</name>
</gene>
<evidence type="ECO:0000256" key="4">
    <source>
        <dbReference type="ARBA" id="ARBA00023136"/>
    </source>
</evidence>
<organism evidence="7 8">
    <name type="scientific">Marichromatium gracile</name>
    <name type="common">Chromatium gracile</name>
    <dbReference type="NCBI Taxonomy" id="1048"/>
    <lineage>
        <taxon>Bacteria</taxon>
        <taxon>Pseudomonadati</taxon>
        <taxon>Pseudomonadota</taxon>
        <taxon>Gammaproteobacteria</taxon>
        <taxon>Chromatiales</taxon>
        <taxon>Chromatiaceae</taxon>
        <taxon>Marichromatium</taxon>
    </lineage>
</organism>
<reference evidence="7 8" key="1">
    <citation type="submission" date="2019-03" db="EMBL/GenBank/DDBJ databases">
        <title>Genomic Encyclopedia of Type Strains, Phase IV (KMG-IV): sequencing the most valuable type-strain genomes for metagenomic binning, comparative biology and taxonomic classification.</title>
        <authorList>
            <person name="Goeker M."/>
        </authorList>
    </citation>
    <scope>NUCLEOTIDE SEQUENCE [LARGE SCALE GENOMIC DNA]</scope>
    <source>
        <strain evidence="7 8">DSM 203</strain>
    </source>
</reference>
<keyword evidence="4 5" id="KW-0472">Membrane</keyword>
<feature type="transmembrane region" description="Helical" evidence="5">
    <location>
        <begin position="95"/>
        <end position="119"/>
    </location>
</feature>
<dbReference type="InterPro" id="IPR003807">
    <property type="entry name" value="DUF202"/>
</dbReference>
<evidence type="ECO:0000256" key="3">
    <source>
        <dbReference type="ARBA" id="ARBA00022989"/>
    </source>
</evidence>
<feature type="transmembrane region" description="Helical" evidence="5">
    <location>
        <begin position="56"/>
        <end position="74"/>
    </location>
</feature>
<evidence type="ECO:0000313" key="8">
    <source>
        <dbReference type="Proteomes" id="UP000295247"/>
    </source>
</evidence>
<dbReference type="GO" id="GO:0012505">
    <property type="term" value="C:endomembrane system"/>
    <property type="evidence" value="ECO:0007669"/>
    <property type="project" value="UniProtKB-SubCell"/>
</dbReference>
<feature type="domain" description="DUF202" evidence="6">
    <location>
        <begin position="8"/>
        <end position="84"/>
    </location>
</feature>
<evidence type="ECO:0000256" key="2">
    <source>
        <dbReference type="ARBA" id="ARBA00022692"/>
    </source>
</evidence>
<sequence>MSALQDPRVLFAAERTLLAWTRTSLSLQAFGFAIDRLGMALDQFAPLARPPLARPLSLLLGECFILLGAGCALYSVRQHRRVLRTLAPEEIPAGYLLGGGVVLNLLLVLLGGLVGGYLLHEYAWGGAAPPQPAGSG</sequence>
<evidence type="ECO:0000313" key="7">
    <source>
        <dbReference type="EMBL" id="TCW35954.1"/>
    </source>
</evidence>
<proteinExistence type="predicted"/>
<evidence type="ECO:0000256" key="1">
    <source>
        <dbReference type="ARBA" id="ARBA00004127"/>
    </source>
</evidence>
<dbReference type="RefSeq" id="WP_123140230.1">
    <property type="nucleotide sequence ID" value="NZ_NRRH01000012.1"/>
</dbReference>
<protein>
    <submittedName>
        <fullName evidence="7">Putative membrane protein</fullName>
    </submittedName>
</protein>
<name>A0A4R4AAY4_MARGR</name>
<accession>A0A4R4AAY4</accession>
<keyword evidence="3 5" id="KW-1133">Transmembrane helix</keyword>
<dbReference type="AlphaFoldDB" id="A0A4R4AAY4"/>